<dbReference type="Pfam" id="PF03772">
    <property type="entry name" value="Competence"/>
    <property type="match status" value="1"/>
</dbReference>
<feature type="transmembrane region" description="Helical" evidence="6">
    <location>
        <begin position="243"/>
        <end position="265"/>
    </location>
</feature>
<dbReference type="InterPro" id="IPR004797">
    <property type="entry name" value="Competence_ComEC/Rec2"/>
</dbReference>
<evidence type="ECO:0000256" key="3">
    <source>
        <dbReference type="ARBA" id="ARBA00022692"/>
    </source>
</evidence>
<dbReference type="InterPro" id="IPR001279">
    <property type="entry name" value="Metallo-B-lactamas"/>
</dbReference>
<keyword evidence="2" id="KW-1003">Cell membrane</keyword>
<dbReference type="PANTHER" id="PTHR30619:SF1">
    <property type="entry name" value="RECOMBINATION PROTEIN 2"/>
    <property type="match status" value="1"/>
</dbReference>
<keyword evidence="9" id="KW-1185">Reference proteome</keyword>
<reference evidence="8 9" key="1">
    <citation type="submission" date="2023-07" db="EMBL/GenBank/DDBJ databases">
        <title>Genomic Encyclopedia of Type Strains, Phase IV (KMG-IV): sequencing the most valuable type-strain genomes for metagenomic binning, comparative biology and taxonomic classification.</title>
        <authorList>
            <person name="Goeker M."/>
        </authorList>
    </citation>
    <scope>NUCLEOTIDE SEQUENCE [LARGE SCALE GENOMIC DNA]</scope>
    <source>
        <strain evidence="8 9">DSM 19598</strain>
    </source>
</reference>
<feature type="transmembrane region" description="Helical" evidence="6">
    <location>
        <begin position="428"/>
        <end position="447"/>
    </location>
</feature>
<name>A0ABU0FWY8_9BACI</name>
<keyword evidence="5 6" id="KW-0472">Membrane</keyword>
<feature type="domain" description="Metallo-beta-lactamase" evidence="7">
    <location>
        <begin position="522"/>
        <end position="732"/>
    </location>
</feature>
<keyword evidence="3 6" id="KW-0812">Transmembrane</keyword>
<dbReference type="InterPro" id="IPR004477">
    <property type="entry name" value="ComEC_N"/>
</dbReference>
<organism evidence="8 9">
    <name type="scientific">Mesobacillus stamsii</name>
    <dbReference type="NCBI Taxonomy" id="225347"/>
    <lineage>
        <taxon>Bacteria</taxon>
        <taxon>Bacillati</taxon>
        <taxon>Bacillota</taxon>
        <taxon>Bacilli</taxon>
        <taxon>Bacillales</taxon>
        <taxon>Bacillaceae</taxon>
        <taxon>Mesobacillus</taxon>
    </lineage>
</organism>
<accession>A0ABU0FWY8</accession>
<feature type="transmembrane region" description="Helical" evidence="6">
    <location>
        <begin position="341"/>
        <end position="360"/>
    </location>
</feature>
<dbReference type="Proteomes" id="UP001242313">
    <property type="component" value="Unassembled WGS sequence"/>
</dbReference>
<gene>
    <name evidence="8" type="ORF">J2S25_002643</name>
</gene>
<evidence type="ECO:0000256" key="1">
    <source>
        <dbReference type="ARBA" id="ARBA00004651"/>
    </source>
</evidence>
<protein>
    <submittedName>
        <fullName evidence="8">Competence protein ComEC</fullName>
    </submittedName>
</protein>
<feature type="transmembrane region" description="Helical" evidence="6">
    <location>
        <begin position="51"/>
        <end position="72"/>
    </location>
</feature>
<dbReference type="RefSeq" id="WP_307192102.1">
    <property type="nucleotide sequence ID" value="NZ_JAUSUN010000016.1"/>
</dbReference>
<dbReference type="InterPro" id="IPR052159">
    <property type="entry name" value="Competence_DNA_uptake"/>
</dbReference>
<dbReference type="NCBIfam" id="TIGR00361">
    <property type="entry name" value="ComEC_Rec2"/>
    <property type="match status" value="1"/>
</dbReference>
<dbReference type="Pfam" id="PF13567">
    <property type="entry name" value="DUF4131"/>
    <property type="match status" value="1"/>
</dbReference>
<comment type="subcellular location">
    <subcellularLocation>
        <location evidence="1">Cell membrane</location>
        <topology evidence="1">Multi-pass membrane protein</topology>
    </subcellularLocation>
</comment>
<feature type="transmembrane region" description="Helical" evidence="6">
    <location>
        <begin position="277"/>
        <end position="304"/>
    </location>
</feature>
<dbReference type="InterPro" id="IPR025405">
    <property type="entry name" value="DUF4131"/>
</dbReference>
<feature type="transmembrane region" description="Helical" evidence="6">
    <location>
        <begin position="490"/>
        <end position="509"/>
    </location>
</feature>
<evidence type="ECO:0000256" key="2">
    <source>
        <dbReference type="ARBA" id="ARBA00022475"/>
    </source>
</evidence>
<evidence type="ECO:0000256" key="6">
    <source>
        <dbReference type="SAM" id="Phobius"/>
    </source>
</evidence>
<dbReference type="SMART" id="SM00849">
    <property type="entry name" value="Lactamase_B"/>
    <property type="match status" value="1"/>
</dbReference>
<feature type="transmembrane region" description="Helical" evidence="6">
    <location>
        <begin position="459"/>
        <end position="478"/>
    </location>
</feature>
<dbReference type="InterPro" id="IPR035681">
    <property type="entry name" value="ComA-like_MBL"/>
</dbReference>
<evidence type="ECO:0000313" key="8">
    <source>
        <dbReference type="EMBL" id="MDQ0414434.1"/>
    </source>
</evidence>
<dbReference type="EMBL" id="JAUSUN010000016">
    <property type="protein sequence ID" value="MDQ0414434.1"/>
    <property type="molecule type" value="Genomic_DNA"/>
</dbReference>
<feature type="transmembrane region" description="Helical" evidence="6">
    <location>
        <begin position="399"/>
        <end position="421"/>
    </location>
</feature>
<evidence type="ECO:0000256" key="5">
    <source>
        <dbReference type="ARBA" id="ARBA00023136"/>
    </source>
</evidence>
<dbReference type="Gene3D" id="3.60.15.10">
    <property type="entry name" value="Ribonuclease Z/Hydroxyacylglutathione hydrolase-like"/>
    <property type="match status" value="1"/>
</dbReference>
<dbReference type="PANTHER" id="PTHR30619">
    <property type="entry name" value="DNA INTERNALIZATION/COMPETENCE PROTEIN COMEC/REC2"/>
    <property type="match status" value="1"/>
</dbReference>
<feature type="transmembrane region" description="Helical" evidence="6">
    <location>
        <begin position="12"/>
        <end position="45"/>
    </location>
</feature>
<evidence type="ECO:0000313" key="9">
    <source>
        <dbReference type="Proteomes" id="UP001242313"/>
    </source>
</evidence>
<keyword evidence="4 6" id="KW-1133">Transmembrane helix</keyword>
<dbReference type="NCBIfam" id="TIGR00360">
    <property type="entry name" value="ComEC_N-term"/>
    <property type="match status" value="1"/>
</dbReference>
<sequence>MKFIQIASIRGRLVYFAAVSLMGLLTMKENALIYGTVFLLAIFWLHKRKKFPESLLVLLTGCFALFMAAGYFDEVDTVYNGSEKHFLILFDDEMNIDGDTLSAYSTSKPANEKILIKYRIKTIAEKELIQNHLTPGTACSVSGTLSSPSPATNPNAFDYKRFLERKKISWILEADQLSLETCQHKPQSMVTMLKGFRQQEVLKIDRIFFDETSALMAALLYGERDLFNPETERSYQKIGIVHLLAISGLHVALLAGMFYFISIWLGVTKEKTEMMMLIFLPVYAILTGLAPPVVRSVAMLLLLIGSKRFSVQLNPLDAISAAFMMMALWQPAIIYDVGFQLSYSVSFSLIFSAPVILKTFKSFAGQTAAASLIAQISSLPIIIWSFHEVSILSILANLFFVPFFSFGLLPLLLFSYIIFLFGSPPPVYLLFLETLIHYVNLFATWLSGLPLSTLVVGKLEPILVILHILLLPLFFLKWEEFVSRRSKPPMWIFTLPFLPLIMQMVLPYMNPYGKIVFLDVGQGDSIFIRLPYNQGNYLIDTGGVLLFAKEDWQLKRSLYDPGEKIVVPFLKSEGIRSLDKLILTHGDADHIGGSLAVFNEIGVKQLLIPRVPDRSELENRIMEIANKEGTEIHEAKIGTSWNAGEADFLILNPNQIPVERNDGSIVLLANFGGKKWLFTGDLGIEGERSLELTIEKLDIDVLKVGHHGSKYSSSESFLEWTNPEFGIISVGKKNRYGHPGKEVLERLEEAGAAIYRTDEDGAIIYKFKSNSGTFTQQVP</sequence>
<evidence type="ECO:0000256" key="4">
    <source>
        <dbReference type="ARBA" id="ARBA00022989"/>
    </source>
</evidence>
<dbReference type="SUPFAM" id="SSF56281">
    <property type="entry name" value="Metallo-hydrolase/oxidoreductase"/>
    <property type="match status" value="1"/>
</dbReference>
<dbReference type="CDD" id="cd07731">
    <property type="entry name" value="ComA-like_MBL-fold"/>
    <property type="match status" value="1"/>
</dbReference>
<feature type="transmembrane region" description="Helical" evidence="6">
    <location>
        <begin position="316"/>
        <end position="335"/>
    </location>
</feature>
<comment type="caution">
    <text evidence="8">The sequence shown here is derived from an EMBL/GenBank/DDBJ whole genome shotgun (WGS) entry which is preliminary data.</text>
</comment>
<dbReference type="Pfam" id="PF00753">
    <property type="entry name" value="Lactamase_B"/>
    <property type="match status" value="1"/>
</dbReference>
<proteinExistence type="predicted"/>
<evidence type="ECO:0000259" key="7">
    <source>
        <dbReference type="SMART" id="SM00849"/>
    </source>
</evidence>
<feature type="transmembrane region" description="Helical" evidence="6">
    <location>
        <begin position="367"/>
        <end position="387"/>
    </location>
</feature>
<dbReference type="InterPro" id="IPR036866">
    <property type="entry name" value="RibonucZ/Hydroxyglut_hydro"/>
</dbReference>